<sequence>MIVDTSALLAIALREPERDAFYVLLLRAKRRLMSAASYVEAAEVYMRRTSALTGIALLNRDLAQLRIEIVAVTAEQAYAAAEARRVYGKSRHDADLNYGDSFSYALAKSLDEPLLFKGNDFIHTDVKRAAP</sequence>
<dbReference type="Pfam" id="PF01850">
    <property type="entry name" value="PIN"/>
    <property type="match status" value="1"/>
</dbReference>
<dbReference type="CDD" id="cd09871">
    <property type="entry name" value="PIN_MtVapC28-VapC30-like"/>
    <property type="match status" value="1"/>
</dbReference>
<keyword evidence="4 5" id="KW-0378">Hydrolase</keyword>
<dbReference type="SUPFAM" id="SSF88723">
    <property type="entry name" value="PIN domain-like"/>
    <property type="match status" value="1"/>
</dbReference>
<feature type="binding site" evidence="5">
    <location>
        <position position="100"/>
    </location>
    <ligand>
        <name>Mg(2+)</name>
        <dbReference type="ChEBI" id="CHEBI:18420"/>
    </ligand>
</feature>
<evidence type="ECO:0000313" key="7">
    <source>
        <dbReference type="EMBL" id="MDR6532624.1"/>
    </source>
</evidence>
<keyword evidence="1 5" id="KW-1277">Toxin-antitoxin system</keyword>
<dbReference type="InterPro" id="IPR029060">
    <property type="entry name" value="PIN-like_dom_sf"/>
</dbReference>
<name>A0ABU1N2G7_9CAUL</name>
<accession>A0ABU1N2G7</accession>
<dbReference type="EC" id="3.1.-.-" evidence="5"/>
<proteinExistence type="inferred from homology"/>
<evidence type="ECO:0000256" key="3">
    <source>
        <dbReference type="ARBA" id="ARBA00022723"/>
    </source>
</evidence>
<evidence type="ECO:0000313" key="8">
    <source>
        <dbReference type="Proteomes" id="UP001262754"/>
    </source>
</evidence>
<keyword evidence="5" id="KW-0800">Toxin</keyword>
<comment type="similarity">
    <text evidence="5">Belongs to the PINc/VapC protein family.</text>
</comment>
<keyword evidence="3 5" id="KW-0479">Metal-binding</keyword>
<comment type="function">
    <text evidence="5">Toxic component of a toxin-antitoxin (TA) system. An RNase.</text>
</comment>
<reference evidence="7 8" key="1">
    <citation type="submission" date="2023-07" db="EMBL/GenBank/DDBJ databases">
        <title>Sorghum-associated microbial communities from plants grown in Nebraska, USA.</title>
        <authorList>
            <person name="Schachtman D."/>
        </authorList>
    </citation>
    <scope>NUCLEOTIDE SEQUENCE [LARGE SCALE GENOMIC DNA]</scope>
    <source>
        <strain evidence="7 8">DS2154</strain>
    </source>
</reference>
<dbReference type="InterPro" id="IPR002716">
    <property type="entry name" value="PIN_dom"/>
</dbReference>
<dbReference type="RefSeq" id="WP_056756352.1">
    <property type="nucleotide sequence ID" value="NZ_BMLD01000001.1"/>
</dbReference>
<evidence type="ECO:0000256" key="1">
    <source>
        <dbReference type="ARBA" id="ARBA00022649"/>
    </source>
</evidence>
<keyword evidence="5" id="KW-0460">Magnesium</keyword>
<evidence type="ECO:0000256" key="2">
    <source>
        <dbReference type="ARBA" id="ARBA00022722"/>
    </source>
</evidence>
<evidence type="ECO:0000256" key="4">
    <source>
        <dbReference type="ARBA" id="ARBA00022801"/>
    </source>
</evidence>
<comment type="caution">
    <text evidence="7">The sequence shown here is derived from an EMBL/GenBank/DDBJ whole genome shotgun (WGS) entry which is preliminary data.</text>
</comment>
<dbReference type="EMBL" id="JAVDRL010000009">
    <property type="protein sequence ID" value="MDR6532624.1"/>
    <property type="molecule type" value="Genomic_DNA"/>
</dbReference>
<gene>
    <name evidence="5" type="primary">vapC</name>
    <name evidence="7" type="ORF">J2800_003382</name>
</gene>
<evidence type="ECO:0000256" key="5">
    <source>
        <dbReference type="HAMAP-Rule" id="MF_00265"/>
    </source>
</evidence>
<protein>
    <recommendedName>
        <fullName evidence="5">Ribonuclease VapC</fullName>
        <shortName evidence="5">RNase VapC</shortName>
        <ecNumber evidence="5">3.1.-.-</ecNumber>
    </recommendedName>
    <alternativeName>
        <fullName evidence="5">Toxin VapC</fullName>
    </alternativeName>
</protein>
<organism evidence="7 8">
    <name type="scientific">Caulobacter rhizosphaerae</name>
    <dbReference type="NCBI Taxonomy" id="2010972"/>
    <lineage>
        <taxon>Bacteria</taxon>
        <taxon>Pseudomonadati</taxon>
        <taxon>Pseudomonadota</taxon>
        <taxon>Alphaproteobacteria</taxon>
        <taxon>Caulobacterales</taxon>
        <taxon>Caulobacteraceae</taxon>
        <taxon>Caulobacter</taxon>
    </lineage>
</organism>
<evidence type="ECO:0000259" key="6">
    <source>
        <dbReference type="Pfam" id="PF01850"/>
    </source>
</evidence>
<comment type="cofactor">
    <cofactor evidence="5">
        <name>Mg(2+)</name>
        <dbReference type="ChEBI" id="CHEBI:18420"/>
    </cofactor>
</comment>
<dbReference type="GO" id="GO:0016787">
    <property type="term" value="F:hydrolase activity"/>
    <property type="evidence" value="ECO:0007669"/>
    <property type="project" value="UniProtKB-KW"/>
</dbReference>
<keyword evidence="8" id="KW-1185">Reference proteome</keyword>
<feature type="domain" description="PIN" evidence="6">
    <location>
        <begin position="1"/>
        <end position="125"/>
    </location>
</feature>
<dbReference type="Proteomes" id="UP001262754">
    <property type="component" value="Unassembled WGS sequence"/>
</dbReference>
<dbReference type="HAMAP" id="MF_00265">
    <property type="entry name" value="VapC_Nob1"/>
    <property type="match status" value="1"/>
</dbReference>
<keyword evidence="2 5" id="KW-0540">Nuclease</keyword>
<dbReference type="InterPro" id="IPR022907">
    <property type="entry name" value="VapC_family"/>
</dbReference>
<dbReference type="Gene3D" id="3.40.50.1010">
    <property type="entry name" value="5'-nuclease"/>
    <property type="match status" value="1"/>
</dbReference>
<feature type="binding site" evidence="5">
    <location>
        <position position="4"/>
    </location>
    <ligand>
        <name>Mg(2+)</name>
        <dbReference type="ChEBI" id="CHEBI:18420"/>
    </ligand>
</feature>